<keyword evidence="5 13" id="KW-0812">Transmembrane</keyword>
<dbReference type="GO" id="GO:0005886">
    <property type="term" value="C:plasma membrane"/>
    <property type="evidence" value="ECO:0007669"/>
    <property type="project" value="UniProtKB-SubCell"/>
</dbReference>
<keyword evidence="7 13" id="KW-1133">Transmembrane helix</keyword>
<evidence type="ECO:0000256" key="12">
    <source>
        <dbReference type="ARBA" id="ARBA00038131"/>
    </source>
</evidence>
<dbReference type="PANTHER" id="PTHR21137">
    <property type="entry name" value="ODORANT RECEPTOR"/>
    <property type="match status" value="1"/>
</dbReference>
<dbReference type="PANTHER" id="PTHR21137:SF9">
    <property type="entry name" value="ODORANT RECEPTOR CORECEPTOR"/>
    <property type="match status" value="1"/>
</dbReference>
<dbReference type="Pfam" id="PF02949">
    <property type="entry name" value="7tm_6"/>
    <property type="match status" value="1"/>
</dbReference>
<comment type="caution">
    <text evidence="13">Lacks conserved residue(s) required for the propagation of feature annotation.</text>
</comment>
<reference evidence="14" key="2">
    <citation type="thesis" date="2004" institute="University of Hohenheim" country="GERMANY">
        <title>Charakterisierung der Pheromon-Bindeproteine und Identifizierung olfaktorischer Rezeptoren von Lepidopteren (Antheraea polyphemus; Antheraea pernyi).</title>
        <authorList>
            <person name="Mohl C."/>
        </authorList>
    </citation>
    <scope>NUCLEOTIDE SEQUENCE</scope>
    <source>
        <tissue evidence="14">Antennae</tissue>
    </source>
</reference>
<dbReference type="EMBL" id="AJ555486">
    <property type="protein sequence ID" value="CAD88205.1"/>
    <property type="molecule type" value="mRNA"/>
</dbReference>
<dbReference type="GO" id="GO:0005549">
    <property type="term" value="F:odorant binding"/>
    <property type="evidence" value="ECO:0007669"/>
    <property type="project" value="InterPro"/>
</dbReference>
<evidence type="ECO:0000256" key="3">
    <source>
        <dbReference type="ARBA" id="ARBA00022606"/>
    </source>
</evidence>
<evidence type="ECO:0000256" key="6">
    <source>
        <dbReference type="ARBA" id="ARBA00022725"/>
    </source>
</evidence>
<evidence type="ECO:0000256" key="2">
    <source>
        <dbReference type="ARBA" id="ARBA00022475"/>
    </source>
</evidence>
<feature type="transmembrane region" description="Helical" evidence="13">
    <location>
        <begin position="373"/>
        <end position="397"/>
    </location>
</feature>
<evidence type="ECO:0000256" key="8">
    <source>
        <dbReference type="ARBA" id="ARBA00023136"/>
    </source>
</evidence>
<evidence type="ECO:0000256" key="9">
    <source>
        <dbReference type="ARBA" id="ARBA00023170"/>
    </source>
</evidence>
<accession>Q7YT35</accession>
<keyword evidence="8 13" id="KW-0472">Membrane</keyword>
<feature type="transmembrane region" description="Helical" evidence="13">
    <location>
        <begin position="136"/>
        <end position="157"/>
    </location>
</feature>
<protein>
    <recommendedName>
        <fullName evidence="13">Odorant receptor</fullName>
    </recommendedName>
</protein>
<keyword evidence="3 13" id="KW-0716">Sensory transduction</keyword>
<evidence type="ECO:0000256" key="1">
    <source>
        <dbReference type="ARBA" id="ARBA00004651"/>
    </source>
</evidence>
<dbReference type="GO" id="GO:0007165">
    <property type="term" value="P:signal transduction"/>
    <property type="evidence" value="ECO:0007669"/>
    <property type="project" value="UniProtKB-KW"/>
</dbReference>
<evidence type="ECO:0000256" key="5">
    <source>
        <dbReference type="ARBA" id="ARBA00022692"/>
    </source>
</evidence>
<evidence type="ECO:0000256" key="10">
    <source>
        <dbReference type="ARBA" id="ARBA00023180"/>
    </source>
</evidence>
<organism evidence="14">
    <name type="scientific">Antheraea pernyi</name>
    <name type="common">Chinese oak silk moth</name>
    <name type="synonym">Bombyx pernyi</name>
    <dbReference type="NCBI Taxonomy" id="7119"/>
    <lineage>
        <taxon>Eukaryota</taxon>
        <taxon>Metazoa</taxon>
        <taxon>Ecdysozoa</taxon>
        <taxon>Arthropoda</taxon>
        <taxon>Hexapoda</taxon>
        <taxon>Insecta</taxon>
        <taxon>Pterygota</taxon>
        <taxon>Neoptera</taxon>
        <taxon>Endopterygota</taxon>
        <taxon>Lepidoptera</taxon>
        <taxon>Glossata</taxon>
        <taxon>Ditrysia</taxon>
        <taxon>Bombycoidea</taxon>
        <taxon>Saturniidae</taxon>
        <taxon>Saturniinae</taxon>
        <taxon>Saturniini</taxon>
        <taxon>Antheraea</taxon>
    </lineage>
</organism>
<keyword evidence="4" id="KW-0085">Behavior</keyword>
<evidence type="ECO:0000256" key="11">
    <source>
        <dbReference type="ARBA" id="ARBA00023224"/>
    </source>
</evidence>
<dbReference type="GO" id="GO:0004984">
    <property type="term" value="F:olfactory receptor activity"/>
    <property type="evidence" value="ECO:0007669"/>
    <property type="project" value="InterPro"/>
</dbReference>
<gene>
    <name evidence="14" type="primary">r2</name>
</gene>
<keyword evidence="10" id="KW-0325">Glycoprotein</keyword>
<keyword evidence="2" id="KW-1003">Cell membrane</keyword>
<feature type="transmembrane region" description="Helical" evidence="13">
    <location>
        <begin position="45"/>
        <end position="69"/>
    </location>
</feature>
<keyword evidence="11 13" id="KW-0807">Transducer</keyword>
<name>Q7YT35_ANTPE</name>
<evidence type="ECO:0000256" key="7">
    <source>
        <dbReference type="ARBA" id="ARBA00022989"/>
    </source>
</evidence>
<evidence type="ECO:0000313" key="14">
    <source>
        <dbReference type="EMBL" id="CAD88205.1"/>
    </source>
</evidence>
<sequence length="472" mass="53235">MMTNVKTQGLVTYLLPNIKLLQLAGHFLFNYHADNSGMATLLRRVYATVHAILIIIHYVCMGVNMAHYSDEVNELTANTVTVLFFAHTIIKLLFFAISSKSFYRTMAVWNQSNSHPLFTESDARYHQIAVTKIRRLLYFVCGMTVFSVLSWIILTFFGESVRLIANKETNETLTEPAPRLPLKAWYPFDAMGGSMYVLAFIFQIYWLLFSMAIANLLDVLFCSLLIFACEQLQHLKAIMKPLMELSAALDTYRPNTAELFRVSNDKSEKVPDSVDLDIRGIYSTQQDFGMTLRGTGGKLQNFGNTPSNPNGLTQKQEMLARSAIKYWVERHKHIVRLVGSIGDTYGTALLFHMLVSTITLTLLAYQATKVNGINVYAFSTIGYLGYTLGQVFHFCIFGNRLIEESSSVMEAAYSCQWYDGSEEAKTFVQIVCQQCQKAMTISGAKFFTVSLDLFASVLGAVVTYFMVLVQLK</sequence>
<proteinExistence type="evidence at transcript level"/>
<dbReference type="AlphaFoldDB" id="Q7YT35"/>
<evidence type="ECO:0000256" key="4">
    <source>
        <dbReference type="ARBA" id="ARBA00022610"/>
    </source>
</evidence>
<reference evidence="14" key="1">
    <citation type="journal article" date="2003" name="J. Comp. Physiol. A">
        <title>A candidate olfactory receptor subtype highly conserved across different insect orders.</title>
        <authorList>
            <person name="Krieger J."/>
            <person name="Klink O."/>
            <person name="Mohl C."/>
            <person name="Raming K."/>
            <person name="Breer H."/>
        </authorList>
    </citation>
    <scope>NUCLEOTIDE SEQUENCE</scope>
    <source>
        <tissue evidence="14">Antennae</tissue>
    </source>
</reference>
<comment type="similarity">
    <text evidence="12">Belongs to the insect chemoreceptor superfamily. Heteromeric odorant receptor channel (TC 1.A.69) family. Orco subfamily.</text>
</comment>
<keyword evidence="6 13" id="KW-0552">Olfaction</keyword>
<comment type="subcellular location">
    <subcellularLocation>
        <location evidence="1 13">Cell membrane</location>
        <topology evidence="1 13">Multi-pass membrane protein</topology>
    </subcellularLocation>
</comment>
<feature type="transmembrane region" description="Helical" evidence="13">
    <location>
        <begin position="75"/>
        <end position="97"/>
    </location>
</feature>
<dbReference type="InterPro" id="IPR004117">
    <property type="entry name" value="7tm6_olfct_rcpt"/>
</dbReference>
<keyword evidence="9 13" id="KW-0675">Receptor</keyword>
<feature type="transmembrane region" description="Helical" evidence="13">
    <location>
        <begin position="446"/>
        <end position="467"/>
    </location>
</feature>
<feature type="transmembrane region" description="Helical" evidence="13">
    <location>
        <begin position="204"/>
        <end position="229"/>
    </location>
</feature>
<dbReference type="SMR" id="Q7YT35"/>
<evidence type="ECO:0000256" key="13">
    <source>
        <dbReference type="RuleBase" id="RU351113"/>
    </source>
</evidence>